<sequence>MDRAEAFLWVNARLLDRLRFAFHFRDGDPATVIDALRPYGNADGGFGHALEPDLRGPESQPVPVELALFIMDDVGTLDPGLVDGILSYLESITRPDGGVPWVLPTTSPRGPWWTPVTGLPGSLNPTASIAGLLLKNGVGHPWVERATGFCWTALDNLNAVGAYDVRTIVKFLKHVPDRSRAEATWAALSESVRSVIDLDPAADGDVHGPLDFAPHPDSLARSLFDVDVIDRHLDALEAKQKADGGWDFTFESWTPITRPEWRGWVTLESLLTLRSNGRL</sequence>
<dbReference type="EMBL" id="BOMN01000021">
    <property type="protein sequence ID" value="GIE18571.1"/>
    <property type="molecule type" value="Genomic_DNA"/>
</dbReference>
<proteinExistence type="predicted"/>
<evidence type="ECO:0000313" key="1">
    <source>
        <dbReference type="EMBL" id="GIE18571.1"/>
    </source>
</evidence>
<gene>
    <name evidence="1" type="ORF">Ahu01nite_016730</name>
</gene>
<evidence type="ECO:0008006" key="3">
    <source>
        <dbReference type="Google" id="ProtNLM"/>
    </source>
</evidence>
<dbReference type="Proteomes" id="UP000603200">
    <property type="component" value="Unassembled WGS sequence"/>
</dbReference>
<dbReference type="SUPFAM" id="SSF48239">
    <property type="entry name" value="Terpenoid cyclases/Protein prenyltransferases"/>
    <property type="match status" value="1"/>
</dbReference>
<comment type="caution">
    <text evidence="1">The sequence shown here is derived from an EMBL/GenBank/DDBJ whole genome shotgun (WGS) entry which is preliminary data.</text>
</comment>
<accession>A0ABQ3ZIZ6</accession>
<organism evidence="1 2">
    <name type="scientific">Winogradskya humida</name>
    <dbReference type="NCBI Taxonomy" id="113566"/>
    <lineage>
        <taxon>Bacteria</taxon>
        <taxon>Bacillati</taxon>
        <taxon>Actinomycetota</taxon>
        <taxon>Actinomycetes</taxon>
        <taxon>Micromonosporales</taxon>
        <taxon>Micromonosporaceae</taxon>
        <taxon>Winogradskya</taxon>
    </lineage>
</organism>
<keyword evidence="2" id="KW-1185">Reference proteome</keyword>
<reference evidence="1 2" key="1">
    <citation type="submission" date="2021-01" db="EMBL/GenBank/DDBJ databases">
        <title>Whole genome shotgun sequence of Actinoplanes humidus NBRC 14915.</title>
        <authorList>
            <person name="Komaki H."/>
            <person name="Tamura T."/>
        </authorList>
    </citation>
    <scope>NUCLEOTIDE SEQUENCE [LARGE SCALE GENOMIC DNA]</scope>
    <source>
        <strain evidence="1 2">NBRC 14915</strain>
    </source>
</reference>
<dbReference type="InterPro" id="IPR008930">
    <property type="entry name" value="Terpenoid_cyclase/PrenylTrfase"/>
</dbReference>
<protein>
    <recommendedName>
        <fullName evidence="3">Prenyltransferase/squalene oxidase-like repeat protein</fullName>
    </recommendedName>
</protein>
<name>A0ABQ3ZIZ6_9ACTN</name>
<evidence type="ECO:0000313" key="2">
    <source>
        <dbReference type="Proteomes" id="UP000603200"/>
    </source>
</evidence>